<evidence type="ECO:0000313" key="1">
    <source>
        <dbReference type="EMBL" id="KZL93265.1"/>
    </source>
</evidence>
<comment type="caution">
    <text evidence="1">The sequence shown here is derived from an EMBL/GenBank/DDBJ whole genome shotgun (WGS) entry which is preliminary data.</text>
</comment>
<dbReference type="PIRSF" id="PIRSF033595">
    <property type="entry name" value="UCP033595"/>
    <property type="match status" value="1"/>
</dbReference>
<dbReference type="Proteomes" id="UP000076603">
    <property type="component" value="Unassembled WGS sequence"/>
</dbReference>
<gene>
    <name evidence="1" type="ORF">CLMAG_02880</name>
</gene>
<dbReference type="OrthoDB" id="1954979at2"/>
<sequence>MVVENLVRTENVEKIRYNYFYRLLKGKISIPCEIDAIEVQSYGIEIERQDILNGELVNIERDCVENISPDRNKVHNLLQLLYDHAVSPIHLIEVLGEYIDEYIIDFDRELSCMA</sequence>
<keyword evidence="2" id="KW-1185">Reference proteome</keyword>
<organism evidence="1 2">
    <name type="scientific">Clostridium magnum DSM 2767</name>
    <dbReference type="NCBI Taxonomy" id="1121326"/>
    <lineage>
        <taxon>Bacteria</taxon>
        <taxon>Bacillati</taxon>
        <taxon>Bacillota</taxon>
        <taxon>Clostridia</taxon>
        <taxon>Eubacteriales</taxon>
        <taxon>Clostridiaceae</taxon>
        <taxon>Clostridium</taxon>
    </lineage>
</organism>
<accession>A0A162TZT1</accession>
<protein>
    <submittedName>
        <fullName evidence="1">Uncharacterized protein</fullName>
    </submittedName>
</protein>
<dbReference type="STRING" id="1121326.CLMAG_02880"/>
<dbReference type="Pfam" id="PF20124">
    <property type="entry name" value="DUF6514"/>
    <property type="match status" value="1"/>
</dbReference>
<name>A0A162TZT1_9CLOT</name>
<dbReference type="EMBL" id="LWAE01000001">
    <property type="protein sequence ID" value="KZL93265.1"/>
    <property type="molecule type" value="Genomic_DNA"/>
</dbReference>
<dbReference type="RefSeq" id="WP_066616875.1">
    <property type="nucleotide sequence ID" value="NZ_FQXL01000017.1"/>
</dbReference>
<dbReference type="PATRIC" id="fig|1121326.3.peg.264"/>
<dbReference type="AlphaFoldDB" id="A0A162TZT1"/>
<reference evidence="1 2" key="1">
    <citation type="submission" date="2016-04" db="EMBL/GenBank/DDBJ databases">
        <title>Genome sequence of Clostridium magnum DSM 2767.</title>
        <authorList>
            <person name="Poehlein A."/>
            <person name="Uhlig R."/>
            <person name="Fischer R."/>
            <person name="Bahl H."/>
            <person name="Daniel R."/>
        </authorList>
    </citation>
    <scope>NUCLEOTIDE SEQUENCE [LARGE SCALE GENOMIC DNA]</scope>
    <source>
        <strain evidence="1 2">DSM 2767</strain>
    </source>
</reference>
<dbReference type="InterPro" id="IPR017016">
    <property type="entry name" value="UCP033595"/>
</dbReference>
<proteinExistence type="predicted"/>
<evidence type="ECO:0000313" key="2">
    <source>
        <dbReference type="Proteomes" id="UP000076603"/>
    </source>
</evidence>